<gene>
    <name evidence="3" type="ORF">QR680_008201</name>
</gene>
<evidence type="ECO:0000256" key="2">
    <source>
        <dbReference type="SAM" id="SignalP"/>
    </source>
</evidence>
<organism evidence="3 4">
    <name type="scientific">Steinernema hermaphroditum</name>
    <dbReference type="NCBI Taxonomy" id="289476"/>
    <lineage>
        <taxon>Eukaryota</taxon>
        <taxon>Metazoa</taxon>
        <taxon>Ecdysozoa</taxon>
        <taxon>Nematoda</taxon>
        <taxon>Chromadorea</taxon>
        <taxon>Rhabditida</taxon>
        <taxon>Tylenchina</taxon>
        <taxon>Panagrolaimomorpha</taxon>
        <taxon>Strongyloidoidea</taxon>
        <taxon>Steinernematidae</taxon>
        <taxon>Steinernema</taxon>
    </lineage>
</organism>
<feature type="compositionally biased region" description="Basic residues" evidence="1">
    <location>
        <begin position="114"/>
        <end position="124"/>
    </location>
</feature>
<evidence type="ECO:0000256" key="1">
    <source>
        <dbReference type="SAM" id="MobiDB-lite"/>
    </source>
</evidence>
<reference evidence="3" key="1">
    <citation type="submission" date="2023-06" db="EMBL/GenBank/DDBJ databases">
        <title>Genomic analysis of the entomopathogenic nematode Steinernema hermaphroditum.</title>
        <authorList>
            <person name="Schwarz E.M."/>
            <person name="Heppert J.K."/>
            <person name="Baniya A."/>
            <person name="Schwartz H.T."/>
            <person name="Tan C.-H."/>
            <person name="Antoshechkin I."/>
            <person name="Sternberg P.W."/>
            <person name="Goodrich-Blair H."/>
            <person name="Dillman A.R."/>
        </authorList>
    </citation>
    <scope>NUCLEOTIDE SEQUENCE</scope>
    <source>
        <strain evidence="3">PS9179</strain>
        <tissue evidence="3">Whole animal</tissue>
    </source>
</reference>
<feature type="chain" id="PRO_5041325990" evidence="2">
    <location>
        <begin position="18"/>
        <end position="136"/>
    </location>
</feature>
<protein>
    <submittedName>
        <fullName evidence="3">Uncharacterized protein</fullName>
    </submittedName>
</protein>
<feature type="signal peptide" evidence="2">
    <location>
        <begin position="1"/>
        <end position="17"/>
    </location>
</feature>
<feature type="region of interest" description="Disordered" evidence="1">
    <location>
        <begin position="114"/>
        <end position="136"/>
    </location>
</feature>
<dbReference type="EMBL" id="JAUCMV010000001">
    <property type="protein sequence ID" value="KAK0423546.1"/>
    <property type="molecule type" value="Genomic_DNA"/>
</dbReference>
<accession>A0AA39IFT2</accession>
<sequence>MWLTFLIFLMSSRHVVASPPHGSSETSQDSRVRRAVPALSVSAISAPITAAGATLAMAFGGAAVAGSIVSSLVTWGALRDNEVLQAIEQVCSGKEQLCLRKLYGTDIHRCSIRSHPRHRRHPHRNPALNFHGGSDR</sequence>
<proteinExistence type="predicted"/>
<comment type="caution">
    <text evidence="3">The sequence shown here is derived from an EMBL/GenBank/DDBJ whole genome shotgun (WGS) entry which is preliminary data.</text>
</comment>
<keyword evidence="2" id="KW-0732">Signal</keyword>
<dbReference type="AlphaFoldDB" id="A0AA39IFT2"/>
<evidence type="ECO:0000313" key="4">
    <source>
        <dbReference type="Proteomes" id="UP001175271"/>
    </source>
</evidence>
<dbReference type="Proteomes" id="UP001175271">
    <property type="component" value="Unassembled WGS sequence"/>
</dbReference>
<keyword evidence="4" id="KW-1185">Reference proteome</keyword>
<evidence type="ECO:0000313" key="3">
    <source>
        <dbReference type="EMBL" id="KAK0423546.1"/>
    </source>
</evidence>
<name>A0AA39IFT2_9BILA</name>